<evidence type="ECO:0000256" key="1">
    <source>
        <dbReference type="SAM" id="MobiDB-lite"/>
    </source>
</evidence>
<accession>A0A8J2LDF4</accession>
<gene>
    <name evidence="2" type="ORF">AFUS01_LOCUS42779</name>
</gene>
<feature type="region of interest" description="Disordered" evidence="1">
    <location>
        <begin position="1"/>
        <end position="27"/>
    </location>
</feature>
<dbReference type="EMBL" id="CAJVCH010568658">
    <property type="protein sequence ID" value="CAG7833133.1"/>
    <property type="molecule type" value="Genomic_DNA"/>
</dbReference>
<evidence type="ECO:0000313" key="3">
    <source>
        <dbReference type="Proteomes" id="UP000708208"/>
    </source>
</evidence>
<comment type="caution">
    <text evidence="2">The sequence shown here is derived from an EMBL/GenBank/DDBJ whole genome shotgun (WGS) entry which is preliminary data.</text>
</comment>
<evidence type="ECO:0000313" key="2">
    <source>
        <dbReference type="EMBL" id="CAG7833133.1"/>
    </source>
</evidence>
<feature type="compositionally biased region" description="Low complexity" evidence="1">
    <location>
        <begin position="12"/>
        <end position="25"/>
    </location>
</feature>
<protein>
    <submittedName>
        <fullName evidence="2">Uncharacterized protein</fullName>
    </submittedName>
</protein>
<feature type="non-terminal residue" evidence="2">
    <location>
        <position position="1"/>
    </location>
</feature>
<dbReference type="Proteomes" id="UP000708208">
    <property type="component" value="Unassembled WGS sequence"/>
</dbReference>
<organism evidence="2 3">
    <name type="scientific">Allacma fusca</name>
    <dbReference type="NCBI Taxonomy" id="39272"/>
    <lineage>
        <taxon>Eukaryota</taxon>
        <taxon>Metazoa</taxon>
        <taxon>Ecdysozoa</taxon>
        <taxon>Arthropoda</taxon>
        <taxon>Hexapoda</taxon>
        <taxon>Collembola</taxon>
        <taxon>Symphypleona</taxon>
        <taxon>Sminthuridae</taxon>
        <taxon>Allacma</taxon>
    </lineage>
</organism>
<proteinExistence type="predicted"/>
<dbReference type="AlphaFoldDB" id="A0A8J2LDF4"/>
<keyword evidence="3" id="KW-1185">Reference proteome</keyword>
<reference evidence="2" key="1">
    <citation type="submission" date="2021-06" db="EMBL/GenBank/DDBJ databases">
        <authorList>
            <person name="Hodson N. C."/>
            <person name="Mongue J. A."/>
            <person name="Jaron S. K."/>
        </authorList>
    </citation>
    <scope>NUCLEOTIDE SEQUENCE</scope>
</reference>
<name>A0A8J2LDF4_9HEXA</name>
<sequence>MNENSDEVMIPSVDSDSTDMTSETTVPREEVLRLATKIYLGLMEIKIPQSKSVRLSTKHKYHKQCVESTLATLKNGMLAPIHEDVLAKIQWRLNESYFQ</sequence>